<dbReference type="AlphaFoldDB" id="A0A1H9SR26"/>
<dbReference type="RefSeq" id="WP_092690634.1">
    <property type="nucleotide sequence ID" value="NZ_FOGU01000003.1"/>
</dbReference>
<name>A0A1H9SR26_9RHOB</name>
<protein>
    <submittedName>
        <fullName evidence="3">Putative spermidine/putrescine transport system substrate-binding protein</fullName>
    </submittedName>
</protein>
<evidence type="ECO:0000313" key="4">
    <source>
        <dbReference type="Proteomes" id="UP000198885"/>
    </source>
</evidence>
<evidence type="ECO:0000256" key="2">
    <source>
        <dbReference type="SAM" id="SignalP"/>
    </source>
</evidence>
<reference evidence="3 4" key="1">
    <citation type="submission" date="2016-10" db="EMBL/GenBank/DDBJ databases">
        <authorList>
            <person name="de Groot N.N."/>
        </authorList>
    </citation>
    <scope>NUCLEOTIDE SEQUENCE [LARGE SCALE GENOMIC DNA]</scope>
    <source>
        <strain evidence="3 4">DSM 23042</strain>
    </source>
</reference>
<dbReference type="Gene3D" id="3.40.190.10">
    <property type="entry name" value="Periplasmic binding protein-like II"/>
    <property type="match status" value="2"/>
</dbReference>
<dbReference type="Pfam" id="PF13416">
    <property type="entry name" value="SBP_bac_8"/>
    <property type="match status" value="1"/>
</dbReference>
<keyword evidence="1 2" id="KW-0732">Signal</keyword>
<dbReference type="InterPro" id="IPR006059">
    <property type="entry name" value="SBP"/>
</dbReference>
<dbReference type="OrthoDB" id="9815444at2"/>
<dbReference type="Proteomes" id="UP000198885">
    <property type="component" value="Unassembled WGS sequence"/>
</dbReference>
<sequence>MSRTTLASSLVCLLLSQAVADAEPLRVVTWGGTYQQSQENAYGAGFTAETGVALEWLEYRGGLAELRMQRDAGEVAWDVVDVLARDARIGCDEGLFLKLPDDLFPPEMDADLVIPRPNDCVGPNITWSWVTAYDARAYDGDAPDSLADFFDPERHPGPRAIAAFPQATLEMALVAEGVPAADVYDVLATEQGRDRAFSVLDRIAADLRFWSSGEEPVELLRSGDVAMTTAYNGRVAAAYLSGATEIRTIYDGQILDEEWFAVVAGTDREEAALAFLRHVARPEQQAAQARWIPYGPMRRSALDIIAANEPWFHTGGAVLPHIPSREDRIADALVLDPVFWAEHGPALSARFEEWRRTLGL</sequence>
<dbReference type="PANTHER" id="PTHR30222">
    <property type="entry name" value="SPERMIDINE/PUTRESCINE-BINDING PERIPLASMIC PROTEIN"/>
    <property type="match status" value="1"/>
</dbReference>
<evidence type="ECO:0000256" key="1">
    <source>
        <dbReference type="ARBA" id="ARBA00022729"/>
    </source>
</evidence>
<keyword evidence="4" id="KW-1185">Reference proteome</keyword>
<evidence type="ECO:0000313" key="3">
    <source>
        <dbReference type="EMBL" id="SER86769.1"/>
    </source>
</evidence>
<feature type="chain" id="PRO_5011446326" evidence="2">
    <location>
        <begin position="23"/>
        <end position="360"/>
    </location>
</feature>
<gene>
    <name evidence="3" type="ORF">SAMN04490244_103317</name>
</gene>
<dbReference type="SUPFAM" id="SSF53850">
    <property type="entry name" value="Periplasmic binding protein-like II"/>
    <property type="match status" value="1"/>
</dbReference>
<accession>A0A1H9SR26</accession>
<feature type="signal peptide" evidence="2">
    <location>
        <begin position="1"/>
        <end position="22"/>
    </location>
</feature>
<dbReference type="STRING" id="641238.SAMN04490244_103317"/>
<dbReference type="PANTHER" id="PTHR30222:SF2">
    <property type="entry name" value="ABC TRANSPORTER SUBSTRATE-BINDING PROTEIN"/>
    <property type="match status" value="1"/>
</dbReference>
<proteinExistence type="predicted"/>
<dbReference type="EMBL" id="FOGU01000003">
    <property type="protein sequence ID" value="SER86769.1"/>
    <property type="molecule type" value="Genomic_DNA"/>
</dbReference>
<organism evidence="3 4">
    <name type="scientific">Tranquillimonas rosea</name>
    <dbReference type="NCBI Taxonomy" id="641238"/>
    <lineage>
        <taxon>Bacteria</taxon>
        <taxon>Pseudomonadati</taxon>
        <taxon>Pseudomonadota</taxon>
        <taxon>Alphaproteobacteria</taxon>
        <taxon>Rhodobacterales</taxon>
        <taxon>Roseobacteraceae</taxon>
        <taxon>Tranquillimonas</taxon>
    </lineage>
</organism>